<dbReference type="Proteomes" id="UP000250266">
    <property type="component" value="Unassembled WGS sequence"/>
</dbReference>
<dbReference type="OrthoDB" id="72726at2759"/>
<evidence type="ECO:0000313" key="2">
    <source>
        <dbReference type="Proteomes" id="UP000250266"/>
    </source>
</evidence>
<sequence>MPPTLFTLPQELREMIYERLFSSIIISHGLGKKSSNRTAVLQTCRQIRDEAHPFLTPNVKFHFRGTEAMLDTLMSLDPALIGKIRHIRVKAFPFPLYANGNPGYYTTYHFGNALALLPGLQLDRLVVEDCFHDSGIHSGFGNTGTYFDIETLLESDGWKELHYISPTTEFMTSPNDLRRSYRQVRVAQPAGWTELLQKRDGEDSGAAVTMYVANEAAKTGITEDPALCSPWTAIPGHKLDEGAQIAKEREMEREVRVIARRGRKVNYSQDGSKVDEKIRKLFESHSWSEVKNEGLYLPDWLPYYYDSVDRAGWIYGGWSQRFQLALAALR</sequence>
<protein>
    <recommendedName>
        <fullName evidence="3">F-box domain-containing protein</fullName>
    </recommendedName>
</protein>
<organism evidence="1 2">
    <name type="scientific">Lepidopterella palustris CBS 459.81</name>
    <dbReference type="NCBI Taxonomy" id="1314670"/>
    <lineage>
        <taxon>Eukaryota</taxon>
        <taxon>Fungi</taxon>
        <taxon>Dikarya</taxon>
        <taxon>Ascomycota</taxon>
        <taxon>Pezizomycotina</taxon>
        <taxon>Dothideomycetes</taxon>
        <taxon>Pleosporomycetidae</taxon>
        <taxon>Mytilinidiales</taxon>
        <taxon>Argynnaceae</taxon>
        <taxon>Lepidopterella</taxon>
    </lineage>
</organism>
<accession>A0A8E2E9V6</accession>
<reference evidence="1 2" key="1">
    <citation type="journal article" date="2016" name="Nat. Commun.">
        <title>Ectomycorrhizal ecology is imprinted in the genome of the dominant symbiotic fungus Cenococcum geophilum.</title>
        <authorList>
            <consortium name="DOE Joint Genome Institute"/>
            <person name="Peter M."/>
            <person name="Kohler A."/>
            <person name="Ohm R.A."/>
            <person name="Kuo A."/>
            <person name="Krutzmann J."/>
            <person name="Morin E."/>
            <person name="Arend M."/>
            <person name="Barry K.W."/>
            <person name="Binder M."/>
            <person name="Choi C."/>
            <person name="Clum A."/>
            <person name="Copeland A."/>
            <person name="Grisel N."/>
            <person name="Haridas S."/>
            <person name="Kipfer T."/>
            <person name="LaButti K."/>
            <person name="Lindquist E."/>
            <person name="Lipzen A."/>
            <person name="Maire R."/>
            <person name="Meier B."/>
            <person name="Mihaltcheva S."/>
            <person name="Molinier V."/>
            <person name="Murat C."/>
            <person name="Poggeler S."/>
            <person name="Quandt C.A."/>
            <person name="Sperisen C."/>
            <person name="Tritt A."/>
            <person name="Tisserant E."/>
            <person name="Crous P.W."/>
            <person name="Henrissat B."/>
            <person name="Nehls U."/>
            <person name="Egli S."/>
            <person name="Spatafora J.W."/>
            <person name="Grigoriev I.V."/>
            <person name="Martin F.M."/>
        </authorList>
    </citation>
    <scope>NUCLEOTIDE SEQUENCE [LARGE SCALE GENOMIC DNA]</scope>
    <source>
        <strain evidence="1 2">CBS 459.81</strain>
    </source>
</reference>
<evidence type="ECO:0008006" key="3">
    <source>
        <dbReference type="Google" id="ProtNLM"/>
    </source>
</evidence>
<dbReference type="PANTHER" id="PTHR38790">
    <property type="entry name" value="2EXR DOMAIN-CONTAINING PROTEIN-RELATED"/>
    <property type="match status" value="1"/>
</dbReference>
<proteinExistence type="predicted"/>
<name>A0A8E2E9V6_9PEZI</name>
<dbReference type="AlphaFoldDB" id="A0A8E2E9V6"/>
<keyword evidence="2" id="KW-1185">Reference proteome</keyword>
<evidence type="ECO:0000313" key="1">
    <source>
        <dbReference type="EMBL" id="OCK79899.1"/>
    </source>
</evidence>
<gene>
    <name evidence="1" type="ORF">K432DRAFT_417047</name>
</gene>
<dbReference type="EMBL" id="KV744983">
    <property type="protein sequence ID" value="OCK79899.1"/>
    <property type="molecule type" value="Genomic_DNA"/>
</dbReference>